<accession>A0A8J2SC13</accession>
<organism evidence="5 6">
    <name type="scientific">Pelagomonas calceolata</name>
    <dbReference type="NCBI Taxonomy" id="35677"/>
    <lineage>
        <taxon>Eukaryota</taxon>
        <taxon>Sar</taxon>
        <taxon>Stramenopiles</taxon>
        <taxon>Ochrophyta</taxon>
        <taxon>Pelagophyceae</taxon>
        <taxon>Pelagomonadales</taxon>
        <taxon>Pelagomonadaceae</taxon>
        <taxon>Pelagomonas</taxon>
    </lineage>
</organism>
<evidence type="ECO:0000256" key="3">
    <source>
        <dbReference type="PROSITE-ProRule" id="PRU00023"/>
    </source>
</evidence>
<proteinExistence type="predicted"/>
<evidence type="ECO:0000256" key="2">
    <source>
        <dbReference type="ARBA" id="ARBA00023043"/>
    </source>
</evidence>
<gene>
    <name evidence="5" type="ORF">PECAL_1P33800</name>
</gene>
<keyword evidence="6" id="KW-1185">Reference proteome</keyword>
<dbReference type="SMART" id="SM00248">
    <property type="entry name" value="ANK"/>
    <property type="match status" value="3"/>
</dbReference>
<dbReference type="AlphaFoldDB" id="A0A8J2SC13"/>
<feature type="region of interest" description="Disordered" evidence="4">
    <location>
        <begin position="1"/>
        <end position="20"/>
    </location>
</feature>
<reference evidence="5" key="1">
    <citation type="submission" date="2021-11" db="EMBL/GenBank/DDBJ databases">
        <authorList>
            <consortium name="Genoscope - CEA"/>
            <person name="William W."/>
        </authorList>
    </citation>
    <scope>NUCLEOTIDE SEQUENCE</scope>
</reference>
<dbReference type="InterPro" id="IPR036770">
    <property type="entry name" value="Ankyrin_rpt-contain_sf"/>
</dbReference>
<feature type="repeat" description="ANK" evidence="3">
    <location>
        <begin position="94"/>
        <end position="126"/>
    </location>
</feature>
<dbReference type="EMBL" id="CAKKNE010000001">
    <property type="protein sequence ID" value="CAH0366867.1"/>
    <property type="molecule type" value="Genomic_DNA"/>
</dbReference>
<dbReference type="PROSITE" id="PS50088">
    <property type="entry name" value="ANK_REPEAT"/>
    <property type="match status" value="2"/>
</dbReference>
<dbReference type="GO" id="GO:0085020">
    <property type="term" value="P:protein K6-linked ubiquitination"/>
    <property type="evidence" value="ECO:0007669"/>
    <property type="project" value="TreeGrafter"/>
</dbReference>
<evidence type="ECO:0000256" key="1">
    <source>
        <dbReference type="ARBA" id="ARBA00022737"/>
    </source>
</evidence>
<keyword evidence="2 3" id="KW-0040">ANK repeat</keyword>
<dbReference type="InterPro" id="IPR002110">
    <property type="entry name" value="Ankyrin_rpt"/>
</dbReference>
<dbReference type="Gene3D" id="1.25.40.20">
    <property type="entry name" value="Ankyrin repeat-containing domain"/>
    <property type="match status" value="1"/>
</dbReference>
<evidence type="ECO:0000313" key="6">
    <source>
        <dbReference type="Proteomes" id="UP000789595"/>
    </source>
</evidence>
<dbReference type="OrthoDB" id="10254927at2759"/>
<evidence type="ECO:0000256" key="4">
    <source>
        <dbReference type="SAM" id="MobiDB-lite"/>
    </source>
</evidence>
<dbReference type="PANTHER" id="PTHR24171">
    <property type="entry name" value="ANKYRIN REPEAT DOMAIN-CONTAINING PROTEIN 39-RELATED"/>
    <property type="match status" value="1"/>
</dbReference>
<comment type="caution">
    <text evidence="5">The sequence shown here is derived from an EMBL/GenBank/DDBJ whole genome shotgun (WGS) entry which is preliminary data.</text>
</comment>
<dbReference type="PROSITE" id="PS50297">
    <property type="entry name" value="ANK_REP_REGION"/>
    <property type="match status" value="2"/>
</dbReference>
<dbReference type="SUPFAM" id="SSF48403">
    <property type="entry name" value="Ankyrin repeat"/>
    <property type="match status" value="1"/>
</dbReference>
<feature type="repeat" description="ANK" evidence="3">
    <location>
        <begin position="59"/>
        <end position="92"/>
    </location>
</feature>
<sequence>MDQNAFADPLSGSDSDSDDIFSYNEREQLPMVVASKSGDVDALRRALAAGGDPETLDGEGWTPIMNACYVGDHSEMVSILLDAGADPNGSGLYNWTTNLHMAANMGRVECTALLLSAGASVHAVSKDEDCRSPAEDLSDCRCRRILALLLRAGSPIPRLSFGSVAEGRSTWLCNGETPYNAQNYPIICEYRAKVVAAGSWAAYERAHRARLTKVLEPKFPQIPAEIVPTIVAFAFHTGWY</sequence>
<keyword evidence="1" id="KW-0677">Repeat</keyword>
<dbReference type="GO" id="GO:0004842">
    <property type="term" value="F:ubiquitin-protein transferase activity"/>
    <property type="evidence" value="ECO:0007669"/>
    <property type="project" value="TreeGrafter"/>
</dbReference>
<dbReference type="PANTHER" id="PTHR24171:SF8">
    <property type="entry name" value="BRCA1-ASSOCIATED RING DOMAIN PROTEIN 1"/>
    <property type="match status" value="1"/>
</dbReference>
<protein>
    <submittedName>
        <fullName evidence="5">Uncharacterized protein</fullName>
    </submittedName>
</protein>
<dbReference type="Proteomes" id="UP000789595">
    <property type="component" value="Unassembled WGS sequence"/>
</dbReference>
<dbReference type="Pfam" id="PF12796">
    <property type="entry name" value="Ank_2"/>
    <property type="match status" value="1"/>
</dbReference>
<evidence type="ECO:0000313" key="5">
    <source>
        <dbReference type="EMBL" id="CAH0366867.1"/>
    </source>
</evidence>
<name>A0A8J2SC13_9STRA</name>